<dbReference type="GO" id="GO:0003700">
    <property type="term" value="F:DNA-binding transcription factor activity"/>
    <property type="evidence" value="ECO:0007669"/>
    <property type="project" value="InterPro"/>
</dbReference>
<evidence type="ECO:0000256" key="1">
    <source>
        <dbReference type="ARBA" id="ARBA00023015"/>
    </source>
</evidence>
<dbReference type="Proteomes" id="UP001154400">
    <property type="component" value="Chromosome"/>
</dbReference>
<organism evidence="6">
    <name type="scientific">Rhodococcus hoagii (strain 103S)</name>
    <name type="common">Rhodococcus equi</name>
    <dbReference type="NCBI Taxonomy" id="685727"/>
    <lineage>
        <taxon>Bacteria</taxon>
        <taxon>Bacillati</taxon>
        <taxon>Actinomycetota</taxon>
        <taxon>Actinomycetes</taxon>
        <taxon>Mycobacteriales</taxon>
        <taxon>Nocardiaceae</taxon>
        <taxon>Prescottella</taxon>
    </lineage>
</organism>
<accession>A0A3S5YCL7</accession>
<keyword evidence="3" id="KW-0804">Transcription</keyword>
<dbReference type="PROSITE" id="PS01124">
    <property type="entry name" value="HTH_ARAC_FAMILY_2"/>
    <property type="match status" value="1"/>
</dbReference>
<dbReference type="InterPro" id="IPR046532">
    <property type="entry name" value="DUF6597"/>
</dbReference>
<dbReference type="Pfam" id="PF20240">
    <property type="entry name" value="DUF6597"/>
    <property type="match status" value="1"/>
</dbReference>
<reference evidence="6" key="1">
    <citation type="journal article" date="2010" name="PLoS Genet.">
        <title>The genome of a pathogenic rhodococcus: cooptive virulence underpinned by key gene acquisitions.</title>
        <authorList>
            <person name="Letek M."/>
            <person name="Gonzalez P."/>
            <person name="Macarthur I."/>
            <person name="Rodriguez H."/>
            <person name="Freeman T.C."/>
            <person name="Valero-Rello A."/>
            <person name="Blanco M."/>
            <person name="Buckley T."/>
            <person name="Cherevach I."/>
            <person name="Fahey R."/>
            <person name="Hapeshi A."/>
            <person name="Holdstock J."/>
            <person name="Leadon D."/>
            <person name="Navas J."/>
            <person name="Ocampo A."/>
            <person name="Quail M.A."/>
            <person name="Sanders M."/>
            <person name="Scortti M.M."/>
            <person name="Prescott J.F."/>
            <person name="Fogarty U."/>
            <person name="Meijer W.G."/>
            <person name="Parkhill J."/>
            <person name="Bentley S.D."/>
            <person name="Vazquez-Boland J.A."/>
        </authorList>
    </citation>
    <scope>NUCLEOTIDE SEQUENCE [LARGE SCALE GENOMIC DNA]</scope>
    <source>
        <strain evidence="6 7">103S</strain>
    </source>
</reference>
<gene>
    <name evidence="6" type="ordered locus">REQ_43620</name>
</gene>
<feature type="compositionally biased region" description="Polar residues" evidence="4">
    <location>
        <begin position="229"/>
        <end position="242"/>
    </location>
</feature>
<evidence type="ECO:0000256" key="4">
    <source>
        <dbReference type="SAM" id="MobiDB-lite"/>
    </source>
</evidence>
<dbReference type="AlphaFoldDB" id="A0A3S5YCL7"/>
<dbReference type="Pfam" id="PF12833">
    <property type="entry name" value="HTH_18"/>
    <property type="match status" value="1"/>
</dbReference>
<evidence type="ECO:0000313" key="6">
    <source>
        <dbReference type="EMBL" id="CBH50326.1"/>
    </source>
</evidence>
<dbReference type="RefSeq" id="WP_013417422.1">
    <property type="nucleotide sequence ID" value="NC_014659.1"/>
</dbReference>
<evidence type="ECO:0000256" key="3">
    <source>
        <dbReference type="ARBA" id="ARBA00023163"/>
    </source>
</evidence>
<evidence type="ECO:0000313" key="7">
    <source>
        <dbReference type="Proteomes" id="UP000006892"/>
    </source>
</evidence>
<feature type="domain" description="HTH araC/xylS-type" evidence="5">
    <location>
        <begin position="127"/>
        <end position="224"/>
    </location>
</feature>
<dbReference type="SMART" id="SM00342">
    <property type="entry name" value="HTH_ARAC"/>
    <property type="match status" value="1"/>
</dbReference>
<dbReference type="PANTHER" id="PTHR46796">
    <property type="entry name" value="HTH-TYPE TRANSCRIPTIONAL ACTIVATOR RHAS-RELATED"/>
    <property type="match status" value="1"/>
</dbReference>
<proteinExistence type="predicted"/>
<dbReference type="PANTHER" id="PTHR46796:SF15">
    <property type="entry name" value="BLL1074 PROTEIN"/>
    <property type="match status" value="1"/>
</dbReference>
<dbReference type="InterPro" id="IPR050204">
    <property type="entry name" value="AraC_XylS_family_regulators"/>
</dbReference>
<dbReference type="InterPro" id="IPR018060">
    <property type="entry name" value="HTH_AraC"/>
</dbReference>
<sequence length="242" mass="24912">MYSERPSHAVPGATVWHTVRSSDGTVLPDGCMDLVWRDGAVLVAGPDTGPSTVTASPQPGVGVRFPPGLLPHLLGVPAAHLRDQRVPLDDVVGRRPAAALSALGPTGAADAFETFAVRRLADVGLPDHAVTVAARLLGTGVPVAGVAEATGLSARALHRLGNRSFGYGPKTLAGILRLARARELAGQGLPSAAVAAECGYSDQGHLIRESRRITGRPFGELRQDGRAANRSTPLPSGSVTVA</sequence>
<keyword evidence="1" id="KW-0805">Transcription regulation</keyword>
<feature type="region of interest" description="Disordered" evidence="4">
    <location>
        <begin position="212"/>
        <end position="242"/>
    </location>
</feature>
<keyword evidence="2" id="KW-0238">DNA-binding</keyword>
<dbReference type="EMBL" id="FN563149">
    <property type="protein sequence ID" value="CBH50326.1"/>
    <property type="molecule type" value="Genomic_DNA"/>
</dbReference>
<name>A0A3S5YCL7_RHOH1</name>
<dbReference type="Gene3D" id="1.10.10.60">
    <property type="entry name" value="Homeodomain-like"/>
    <property type="match status" value="1"/>
</dbReference>
<evidence type="ECO:0000259" key="5">
    <source>
        <dbReference type="PROSITE" id="PS01124"/>
    </source>
</evidence>
<evidence type="ECO:0000256" key="2">
    <source>
        <dbReference type="ARBA" id="ARBA00023125"/>
    </source>
</evidence>
<dbReference type="GO" id="GO:0043565">
    <property type="term" value="F:sequence-specific DNA binding"/>
    <property type="evidence" value="ECO:0007669"/>
    <property type="project" value="InterPro"/>
</dbReference>
<dbReference type="KEGG" id="req:REQ_43620"/>
<protein>
    <submittedName>
        <fullName evidence="6">AraC family transcriptional regulator</fullName>
    </submittedName>
</protein>